<keyword evidence="4" id="KW-1185">Reference proteome</keyword>
<evidence type="ECO:0000256" key="2">
    <source>
        <dbReference type="ARBA" id="ARBA00022737"/>
    </source>
</evidence>
<dbReference type="InterPro" id="IPR015915">
    <property type="entry name" value="Kelch-typ_b-propeller"/>
</dbReference>
<dbReference type="VEuPathDB" id="VectorBase:GAUT028251"/>
<sequence length="183" mass="20957">MCVAVYGTVSQWWSYIAPMNHGRRGFGICTYNDLIYVVRGRDISTAESYDPVTNNCLTRVTNGNKVLDRLDPRDGKWFNLNGRQGTVRCELVSYDRTLFAIGDEDCKRLDIRVNKWKPMPHMLSKRYGFSAVIAAKAISVLGGREGRQFIRSVKRFNIHNNEWATVDSIQIQHFYAAVLSRDS</sequence>
<dbReference type="Proteomes" id="UP000078200">
    <property type="component" value="Unassembled WGS sequence"/>
</dbReference>
<keyword evidence="1" id="KW-0880">Kelch repeat</keyword>
<dbReference type="InterPro" id="IPR006652">
    <property type="entry name" value="Kelch_1"/>
</dbReference>
<dbReference type="SUPFAM" id="SSF117281">
    <property type="entry name" value="Kelch motif"/>
    <property type="match status" value="1"/>
</dbReference>
<dbReference type="AlphaFoldDB" id="A0A1A9V7C8"/>
<dbReference type="Gene3D" id="2.120.10.80">
    <property type="entry name" value="Kelch-type beta propeller"/>
    <property type="match status" value="2"/>
</dbReference>
<evidence type="ECO:0000313" key="3">
    <source>
        <dbReference type="EnsemblMetazoa" id="GAUT028251-PA"/>
    </source>
</evidence>
<evidence type="ECO:0000256" key="1">
    <source>
        <dbReference type="ARBA" id="ARBA00022441"/>
    </source>
</evidence>
<accession>A0A1A9V7C8</accession>
<protein>
    <submittedName>
        <fullName evidence="3">Uncharacterized protein</fullName>
    </submittedName>
</protein>
<name>A0A1A9V7C8_GLOAU</name>
<keyword evidence="2" id="KW-0677">Repeat</keyword>
<organism evidence="3 4">
    <name type="scientific">Glossina austeni</name>
    <name type="common">Savannah tsetse fly</name>
    <dbReference type="NCBI Taxonomy" id="7395"/>
    <lineage>
        <taxon>Eukaryota</taxon>
        <taxon>Metazoa</taxon>
        <taxon>Ecdysozoa</taxon>
        <taxon>Arthropoda</taxon>
        <taxon>Hexapoda</taxon>
        <taxon>Insecta</taxon>
        <taxon>Pterygota</taxon>
        <taxon>Neoptera</taxon>
        <taxon>Endopterygota</taxon>
        <taxon>Diptera</taxon>
        <taxon>Brachycera</taxon>
        <taxon>Muscomorpha</taxon>
        <taxon>Hippoboscoidea</taxon>
        <taxon>Glossinidae</taxon>
        <taxon>Glossina</taxon>
    </lineage>
</organism>
<reference evidence="3" key="1">
    <citation type="submission" date="2020-05" db="UniProtKB">
        <authorList>
            <consortium name="EnsemblMetazoa"/>
        </authorList>
    </citation>
    <scope>IDENTIFICATION</scope>
    <source>
        <strain evidence="3">TTRI</strain>
    </source>
</reference>
<dbReference type="PANTHER" id="PTHR46344">
    <property type="entry name" value="OS02G0202900 PROTEIN"/>
    <property type="match status" value="1"/>
</dbReference>
<proteinExistence type="predicted"/>
<evidence type="ECO:0000313" key="4">
    <source>
        <dbReference type="Proteomes" id="UP000078200"/>
    </source>
</evidence>
<dbReference type="Pfam" id="PF01344">
    <property type="entry name" value="Kelch_1"/>
    <property type="match status" value="1"/>
</dbReference>
<dbReference type="STRING" id="7395.A0A1A9V7C8"/>
<dbReference type="EnsemblMetazoa" id="GAUT028251-RA">
    <property type="protein sequence ID" value="GAUT028251-PA"/>
    <property type="gene ID" value="GAUT028251"/>
</dbReference>
<dbReference type="PANTHER" id="PTHR46344:SF27">
    <property type="entry name" value="KELCH REPEAT SUPERFAMILY PROTEIN"/>
    <property type="match status" value="1"/>
</dbReference>